<dbReference type="PANTHER" id="PTHR48475:SF1">
    <property type="entry name" value="RNASE H TYPE-1 DOMAIN-CONTAINING PROTEIN"/>
    <property type="match status" value="1"/>
</dbReference>
<dbReference type="GO" id="GO:0015074">
    <property type="term" value="P:DNA integration"/>
    <property type="evidence" value="ECO:0007669"/>
    <property type="project" value="InterPro"/>
</dbReference>
<evidence type="ECO:0000313" key="2">
    <source>
        <dbReference type="EMBL" id="KAK2986183.1"/>
    </source>
</evidence>
<dbReference type="InterPro" id="IPR012337">
    <property type="entry name" value="RNaseH-like_sf"/>
</dbReference>
<dbReference type="Proteomes" id="UP001187471">
    <property type="component" value="Unassembled WGS sequence"/>
</dbReference>
<sequence length="264" mass="29705">MASIKQRPIKQATWQVAYSFLNLLREFNRLVSQLSSIDVKLEEEAQAILLSSSLPKSYETLKTTLLIAKETLLVDDVMSALMDSSRVNGTSSSSQGEGLVFEIINFTPYYAQENGKAEATNKSIKHIMERAIEDTPNDWYRLLFEVLWAFRTSPKSSTGITPDALTYGHDPMLPMEITVKSFRVAMQNNVLVTEYNEATIIKLEDLDDHQLDALDMMHAMKLKASGTYNRREESPDSLSISFSSEEDSTTANIKIALTISMAYH</sequence>
<feature type="domain" description="Integrase catalytic" evidence="1">
    <location>
        <begin position="4"/>
        <end position="170"/>
    </location>
</feature>
<organism evidence="2 3">
    <name type="scientific">Escallonia rubra</name>
    <dbReference type="NCBI Taxonomy" id="112253"/>
    <lineage>
        <taxon>Eukaryota</taxon>
        <taxon>Viridiplantae</taxon>
        <taxon>Streptophyta</taxon>
        <taxon>Embryophyta</taxon>
        <taxon>Tracheophyta</taxon>
        <taxon>Spermatophyta</taxon>
        <taxon>Magnoliopsida</taxon>
        <taxon>eudicotyledons</taxon>
        <taxon>Gunneridae</taxon>
        <taxon>Pentapetalae</taxon>
        <taxon>asterids</taxon>
        <taxon>campanulids</taxon>
        <taxon>Escalloniales</taxon>
        <taxon>Escalloniaceae</taxon>
        <taxon>Escallonia</taxon>
    </lineage>
</organism>
<evidence type="ECO:0000313" key="3">
    <source>
        <dbReference type="Proteomes" id="UP001187471"/>
    </source>
</evidence>
<dbReference type="InterPro" id="IPR001584">
    <property type="entry name" value="Integrase_cat-core"/>
</dbReference>
<evidence type="ECO:0000259" key="1">
    <source>
        <dbReference type="PROSITE" id="PS50994"/>
    </source>
</evidence>
<dbReference type="InterPro" id="IPR036397">
    <property type="entry name" value="RNaseH_sf"/>
</dbReference>
<dbReference type="Pfam" id="PF14223">
    <property type="entry name" value="Retrotran_gag_2"/>
    <property type="match status" value="1"/>
</dbReference>
<dbReference type="AlphaFoldDB" id="A0AA88RI73"/>
<dbReference type="SUPFAM" id="SSF53098">
    <property type="entry name" value="Ribonuclease H-like"/>
    <property type="match status" value="1"/>
</dbReference>
<keyword evidence="3" id="KW-1185">Reference proteome</keyword>
<dbReference type="PANTHER" id="PTHR48475">
    <property type="entry name" value="RIBONUCLEASE H"/>
    <property type="match status" value="1"/>
</dbReference>
<accession>A0AA88RI73</accession>
<reference evidence="2" key="1">
    <citation type="submission" date="2022-12" db="EMBL/GenBank/DDBJ databases">
        <title>Draft genome assemblies for two species of Escallonia (Escalloniales).</title>
        <authorList>
            <person name="Chanderbali A."/>
            <person name="Dervinis C."/>
            <person name="Anghel I."/>
            <person name="Soltis D."/>
            <person name="Soltis P."/>
            <person name="Zapata F."/>
        </authorList>
    </citation>
    <scope>NUCLEOTIDE SEQUENCE</scope>
    <source>
        <strain evidence="2">UCBG92.1500</strain>
        <tissue evidence="2">Leaf</tissue>
    </source>
</reference>
<proteinExistence type="predicted"/>
<dbReference type="EMBL" id="JAVXUO010001084">
    <property type="protein sequence ID" value="KAK2986183.1"/>
    <property type="molecule type" value="Genomic_DNA"/>
</dbReference>
<dbReference type="GO" id="GO:0003676">
    <property type="term" value="F:nucleic acid binding"/>
    <property type="evidence" value="ECO:0007669"/>
    <property type="project" value="InterPro"/>
</dbReference>
<name>A0AA88RI73_9ASTE</name>
<comment type="caution">
    <text evidence="2">The sequence shown here is derived from an EMBL/GenBank/DDBJ whole genome shotgun (WGS) entry which is preliminary data.</text>
</comment>
<dbReference type="Gene3D" id="3.30.420.10">
    <property type="entry name" value="Ribonuclease H-like superfamily/Ribonuclease H"/>
    <property type="match status" value="1"/>
</dbReference>
<protein>
    <recommendedName>
        <fullName evidence="1">Integrase catalytic domain-containing protein</fullName>
    </recommendedName>
</protein>
<dbReference type="PROSITE" id="PS50994">
    <property type="entry name" value="INTEGRASE"/>
    <property type="match status" value="1"/>
</dbReference>
<gene>
    <name evidence="2" type="ORF">RJ640_006218</name>
</gene>